<dbReference type="Proteomes" id="UP000268652">
    <property type="component" value="Unassembled WGS sequence"/>
</dbReference>
<dbReference type="GO" id="GO:0006260">
    <property type="term" value="P:DNA replication"/>
    <property type="evidence" value="ECO:0007669"/>
    <property type="project" value="InterPro"/>
</dbReference>
<proteinExistence type="predicted"/>
<dbReference type="InterPro" id="IPR036397">
    <property type="entry name" value="RNaseH_sf"/>
</dbReference>
<reference evidence="7 8" key="1">
    <citation type="submission" date="2018-09" db="EMBL/GenBank/DDBJ databases">
        <title>Streptomyces sp. nov. DS1-2, an endophytic actinomycete isolated from roots of Dendrobium scabrilingue.</title>
        <authorList>
            <person name="Kuncharoen N."/>
            <person name="Kudo T."/>
            <person name="Ohkuma M."/>
            <person name="Yuki M."/>
            <person name="Tanasupawat S."/>
        </authorList>
    </citation>
    <scope>NUCLEOTIDE SEQUENCE [LARGE SCALE GENOMIC DNA]</scope>
    <source>
        <strain evidence="5 8">AZ1-7</strain>
        <strain evidence="6 7">DS1-2</strain>
    </source>
</reference>
<dbReference type="GO" id="GO:0005829">
    <property type="term" value="C:cytosol"/>
    <property type="evidence" value="ECO:0007669"/>
    <property type="project" value="TreeGrafter"/>
</dbReference>
<gene>
    <name evidence="6" type="ORF">D7318_25910</name>
    <name evidence="5" type="ORF">D7319_26875</name>
</gene>
<dbReference type="PANTHER" id="PTHR30231">
    <property type="entry name" value="DNA POLYMERASE III SUBUNIT EPSILON"/>
    <property type="match status" value="1"/>
</dbReference>
<feature type="domain" description="Exonuclease" evidence="4">
    <location>
        <begin position="16"/>
        <end position="180"/>
    </location>
</feature>
<dbReference type="CDD" id="cd06127">
    <property type="entry name" value="DEDDh"/>
    <property type="match status" value="1"/>
</dbReference>
<evidence type="ECO:0000256" key="1">
    <source>
        <dbReference type="ARBA" id="ARBA00022722"/>
    </source>
</evidence>
<evidence type="ECO:0000313" key="6">
    <source>
        <dbReference type="EMBL" id="RKN16290.1"/>
    </source>
</evidence>
<evidence type="ECO:0000313" key="8">
    <source>
        <dbReference type="Proteomes" id="UP000275024"/>
    </source>
</evidence>
<dbReference type="Pfam" id="PF00929">
    <property type="entry name" value="RNase_T"/>
    <property type="match status" value="1"/>
</dbReference>
<comment type="caution">
    <text evidence="5">The sequence shown here is derived from an EMBL/GenBank/DDBJ whole genome shotgun (WGS) entry which is preliminary data.</text>
</comment>
<dbReference type="AlphaFoldDB" id="A0A3A9WFY8"/>
<dbReference type="GO" id="GO:0003887">
    <property type="term" value="F:DNA-directed DNA polymerase activity"/>
    <property type="evidence" value="ECO:0007669"/>
    <property type="project" value="InterPro"/>
</dbReference>
<dbReference type="FunFam" id="3.30.420.10:FF:000045">
    <property type="entry name" value="3'-5' exonuclease DinG"/>
    <property type="match status" value="1"/>
</dbReference>
<dbReference type="NCBIfam" id="TIGR00573">
    <property type="entry name" value="dnaq"/>
    <property type="match status" value="1"/>
</dbReference>
<dbReference type="EMBL" id="RBDX01000030">
    <property type="protein sequence ID" value="RKN05007.1"/>
    <property type="molecule type" value="Genomic_DNA"/>
</dbReference>
<dbReference type="PANTHER" id="PTHR30231:SF4">
    <property type="entry name" value="PROTEIN NEN2"/>
    <property type="match status" value="1"/>
</dbReference>
<dbReference type="InterPro" id="IPR006054">
    <property type="entry name" value="DnaQ"/>
</dbReference>
<accession>A0A3A9WFY8</accession>
<dbReference type="GO" id="GO:0008408">
    <property type="term" value="F:3'-5' exonuclease activity"/>
    <property type="evidence" value="ECO:0007669"/>
    <property type="project" value="TreeGrafter"/>
</dbReference>
<dbReference type="SUPFAM" id="SSF53098">
    <property type="entry name" value="Ribonuclease H-like"/>
    <property type="match status" value="1"/>
</dbReference>
<evidence type="ECO:0000259" key="4">
    <source>
        <dbReference type="SMART" id="SM00479"/>
    </source>
</evidence>
<dbReference type="Gene3D" id="3.30.420.10">
    <property type="entry name" value="Ribonuclease H-like superfamily/Ribonuclease H"/>
    <property type="match status" value="1"/>
</dbReference>
<evidence type="ECO:0000256" key="3">
    <source>
        <dbReference type="ARBA" id="ARBA00022839"/>
    </source>
</evidence>
<evidence type="ECO:0000313" key="7">
    <source>
        <dbReference type="Proteomes" id="UP000268652"/>
    </source>
</evidence>
<keyword evidence="3" id="KW-0269">Exonuclease</keyword>
<organism evidence="5 8">
    <name type="scientific">Streptomyces radicis</name>
    <dbReference type="NCBI Taxonomy" id="1750517"/>
    <lineage>
        <taxon>Bacteria</taxon>
        <taxon>Bacillati</taxon>
        <taxon>Actinomycetota</taxon>
        <taxon>Actinomycetes</taxon>
        <taxon>Kitasatosporales</taxon>
        <taxon>Streptomycetaceae</taxon>
        <taxon>Streptomyces</taxon>
    </lineage>
</organism>
<evidence type="ECO:0000313" key="5">
    <source>
        <dbReference type="EMBL" id="RKN05007.1"/>
    </source>
</evidence>
<sequence length="483" mass="51348">MTADILPGPPAPLGDRFVVLDCETTGFSPERGDRMVSLALVTVERGRITDRWTSLVDPGRDTGPVEIHGITNAQAAAAPRFADLVPEIVARLDGAVLVAHNAGFDLAFLAMELERAGTGGLPDTALDTLALARRFLPELENHRLTTCVAALGIPHRAHRADSDAEVTAALLTELLRRAAAAGHTGLAGLSAPSAVLLREGRRRRMRCDAETEGIGDEHRAGHLTIARWEGGADGWRRALAALEADGCPEAGRLWGWLGGMLCEETSVFGPARPQLAHDALRTGLWLQLAAPDEAHREDIARIVAQLAALDRGARAPAHLLALFPASAAAIAALPGCGSCWSCEAIGLCDTGSAGSALVSHYGPATAHPDELAARLPLLAAAGDLAALGRGARYAGQAWERLDRIGEAVRLWQWALDRGARDPALFNRLSQHHEREFGDHATALALCERALAVRREDSTAASPSWDALARRAERCRRRLTEAAA</sequence>
<evidence type="ECO:0000256" key="2">
    <source>
        <dbReference type="ARBA" id="ARBA00022801"/>
    </source>
</evidence>
<dbReference type="EMBL" id="RBDY01000028">
    <property type="protein sequence ID" value="RKN16290.1"/>
    <property type="molecule type" value="Genomic_DNA"/>
</dbReference>
<dbReference type="RefSeq" id="WP_120699637.1">
    <property type="nucleotide sequence ID" value="NZ_RBDX01000030.1"/>
</dbReference>
<dbReference type="InterPro" id="IPR012337">
    <property type="entry name" value="RNaseH-like_sf"/>
</dbReference>
<dbReference type="SMART" id="SM00479">
    <property type="entry name" value="EXOIII"/>
    <property type="match status" value="1"/>
</dbReference>
<dbReference type="OrthoDB" id="190275at2"/>
<dbReference type="Proteomes" id="UP000275024">
    <property type="component" value="Unassembled WGS sequence"/>
</dbReference>
<keyword evidence="7" id="KW-1185">Reference proteome</keyword>
<dbReference type="GO" id="GO:0003677">
    <property type="term" value="F:DNA binding"/>
    <property type="evidence" value="ECO:0007669"/>
    <property type="project" value="InterPro"/>
</dbReference>
<dbReference type="InterPro" id="IPR013520">
    <property type="entry name" value="Ribonucl_H"/>
</dbReference>
<name>A0A3A9WFY8_9ACTN</name>
<protein>
    <recommendedName>
        <fullName evidence="4">Exonuclease domain-containing protein</fullName>
    </recommendedName>
</protein>
<keyword evidence="1" id="KW-0540">Nuclease</keyword>
<keyword evidence="2" id="KW-0378">Hydrolase</keyword>